<dbReference type="InterPro" id="IPR014729">
    <property type="entry name" value="Rossmann-like_a/b/a_fold"/>
</dbReference>
<organism evidence="3 4">
    <name type="scientific">Hathewaya histolytica</name>
    <name type="common">Clostridium histolyticum</name>
    <dbReference type="NCBI Taxonomy" id="1498"/>
    <lineage>
        <taxon>Bacteria</taxon>
        <taxon>Bacillati</taxon>
        <taxon>Bacillota</taxon>
        <taxon>Clostridia</taxon>
        <taxon>Eubacteriales</taxon>
        <taxon>Clostridiaceae</taxon>
        <taxon>Hathewaya</taxon>
    </lineage>
</organism>
<dbReference type="EMBL" id="LR590481">
    <property type="protein sequence ID" value="VTQ83157.1"/>
    <property type="molecule type" value="Genomic_DNA"/>
</dbReference>
<keyword evidence="1" id="KW-0472">Membrane</keyword>
<sequence length="268" mass="31081">MRFSMRKSNFVLFLLGILSIVYFFTLKFFGPIAFSKFWIILGAILIILSIGRENRQNYYKNQKGCKGSSYNEGRGVFKRLITALFILFFSFFIILEGFIIYNGEVVDKEKVDIVIVLGAGLKGRKLSQSLHQRMDMALTYLRDNPDMRVVVSGGKGPGEDITESEAMEEYLIENGIAKDRIVKESKSRNTFQNFKFSREKLNNIGEEDKKKVLIITNNFHMLRSKMLAKRNGFEPYGLPAELHPYIKPNFYVREFFGLIKSFLFDKDY</sequence>
<dbReference type="PANTHER" id="PTHR30336">
    <property type="entry name" value="INNER MEMBRANE PROTEIN, PROBABLE PERMEASE"/>
    <property type="match status" value="1"/>
</dbReference>
<dbReference type="InterPro" id="IPR003848">
    <property type="entry name" value="DUF218"/>
</dbReference>
<keyword evidence="1" id="KW-0812">Transmembrane</keyword>
<feature type="transmembrane region" description="Helical" evidence="1">
    <location>
        <begin position="33"/>
        <end position="51"/>
    </location>
</feature>
<name>A0A4V6KBM9_HATHI</name>
<keyword evidence="1" id="KW-1133">Transmembrane helix</keyword>
<evidence type="ECO:0000256" key="1">
    <source>
        <dbReference type="SAM" id="Phobius"/>
    </source>
</evidence>
<dbReference type="GO" id="GO:0000270">
    <property type="term" value="P:peptidoglycan metabolic process"/>
    <property type="evidence" value="ECO:0007669"/>
    <property type="project" value="TreeGrafter"/>
</dbReference>
<protein>
    <submittedName>
        <fullName evidence="3">GdmH</fullName>
    </submittedName>
</protein>
<evidence type="ECO:0000313" key="4">
    <source>
        <dbReference type="Proteomes" id="UP000308489"/>
    </source>
</evidence>
<keyword evidence="4" id="KW-1185">Reference proteome</keyword>
<dbReference type="CDD" id="cd06259">
    <property type="entry name" value="YdcF-like"/>
    <property type="match status" value="1"/>
</dbReference>
<feature type="transmembrane region" description="Helical" evidence="1">
    <location>
        <begin position="80"/>
        <end position="101"/>
    </location>
</feature>
<dbReference type="PANTHER" id="PTHR30336:SF4">
    <property type="entry name" value="ENVELOPE BIOGENESIS FACTOR ELYC"/>
    <property type="match status" value="1"/>
</dbReference>
<dbReference type="RefSeq" id="WP_138209116.1">
    <property type="nucleotide sequence ID" value="NZ_CBCRUQ010000023.1"/>
</dbReference>
<gene>
    <name evidence="3" type="ORF">NCTC503_00297</name>
</gene>
<dbReference type="GO" id="GO:0043164">
    <property type="term" value="P:Gram-negative-bacterium-type cell wall biogenesis"/>
    <property type="evidence" value="ECO:0007669"/>
    <property type="project" value="TreeGrafter"/>
</dbReference>
<feature type="domain" description="DUF218" evidence="2">
    <location>
        <begin position="112"/>
        <end position="244"/>
    </location>
</feature>
<dbReference type="Pfam" id="PF02698">
    <property type="entry name" value="DUF218"/>
    <property type="match status" value="1"/>
</dbReference>
<dbReference type="AlphaFoldDB" id="A0A4V6KBM9"/>
<accession>A0A4V6KBM9</accession>
<dbReference type="InterPro" id="IPR051599">
    <property type="entry name" value="Cell_Envelope_Assoc"/>
</dbReference>
<reference evidence="3 4" key="1">
    <citation type="submission" date="2019-05" db="EMBL/GenBank/DDBJ databases">
        <authorList>
            <consortium name="Pathogen Informatics"/>
        </authorList>
    </citation>
    <scope>NUCLEOTIDE SEQUENCE [LARGE SCALE GENOMIC DNA]</scope>
    <source>
        <strain evidence="3 4">NCTC503</strain>
    </source>
</reference>
<evidence type="ECO:0000259" key="2">
    <source>
        <dbReference type="Pfam" id="PF02698"/>
    </source>
</evidence>
<dbReference type="KEGG" id="hhw:NCTC503_00297"/>
<dbReference type="Proteomes" id="UP000308489">
    <property type="component" value="Chromosome 1"/>
</dbReference>
<dbReference type="GO" id="GO:0005886">
    <property type="term" value="C:plasma membrane"/>
    <property type="evidence" value="ECO:0007669"/>
    <property type="project" value="TreeGrafter"/>
</dbReference>
<dbReference type="Gene3D" id="3.40.50.620">
    <property type="entry name" value="HUPs"/>
    <property type="match status" value="1"/>
</dbReference>
<dbReference type="OrthoDB" id="9782395at2"/>
<evidence type="ECO:0000313" key="3">
    <source>
        <dbReference type="EMBL" id="VTQ83157.1"/>
    </source>
</evidence>
<proteinExistence type="predicted"/>